<dbReference type="SUPFAM" id="SSF54695">
    <property type="entry name" value="POZ domain"/>
    <property type="match status" value="1"/>
</dbReference>
<protein>
    <recommendedName>
        <fullName evidence="2">BTB domain-containing protein</fullName>
    </recommendedName>
</protein>
<feature type="domain" description="BTB" evidence="2">
    <location>
        <begin position="106"/>
        <end position="188"/>
    </location>
</feature>
<comment type="caution">
    <text evidence="3">The sequence shown here is derived from an EMBL/GenBank/DDBJ whole genome shotgun (WGS) entry which is preliminary data.</text>
</comment>
<dbReference type="InterPro" id="IPR011333">
    <property type="entry name" value="SKP1/BTB/POZ_sf"/>
</dbReference>
<dbReference type="Proteomes" id="UP001465755">
    <property type="component" value="Unassembled WGS sequence"/>
</dbReference>
<evidence type="ECO:0000313" key="4">
    <source>
        <dbReference type="Proteomes" id="UP001465755"/>
    </source>
</evidence>
<dbReference type="Pfam" id="PF00651">
    <property type="entry name" value="BTB"/>
    <property type="match status" value="1"/>
</dbReference>
<comment type="pathway">
    <text evidence="1">Protein modification; protein ubiquitination.</text>
</comment>
<organism evidence="3 4">
    <name type="scientific">Symbiochloris irregularis</name>
    <dbReference type="NCBI Taxonomy" id="706552"/>
    <lineage>
        <taxon>Eukaryota</taxon>
        <taxon>Viridiplantae</taxon>
        <taxon>Chlorophyta</taxon>
        <taxon>core chlorophytes</taxon>
        <taxon>Trebouxiophyceae</taxon>
        <taxon>Trebouxiales</taxon>
        <taxon>Trebouxiaceae</taxon>
        <taxon>Symbiochloris</taxon>
    </lineage>
</organism>
<dbReference type="Gene3D" id="3.30.710.10">
    <property type="entry name" value="Potassium Channel Kv1.1, Chain A"/>
    <property type="match status" value="1"/>
</dbReference>
<evidence type="ECO:0000313" key="3">
    <source>
        <dbReference type="EMBL" id="KAK9791835.1"/>
    </source>
</evidence>
<gene>
    <name evidence="3" type="ORF">WJX73_006071</name>
</gene>
<keyword evidence="4" id="KW-1185">Reference proteome</keyword>
<sequence length="440" mass="48150">MSAKRTRECATPTGVEGFWPFKRAKAAEEGDPKTDEPVQWKAVLPSKTSSNESVPKPVQVNSKCSSSYAVWQQANAMRYNARLVASTHQENSAPETLRAHVAPVDLAEHSQHFAEVFNSDQTFQRDAEGLQCLPVNIETSQVCLHTIVGALYNKSLHLKKSTVEETLRTAVYLGMPCIVDACVGFVKKYMVKQAPLEVVRLGKEMKLASLVATAEECIVGGSWSGSNLQLLIKLLRGRSVKDIQKMLHSAPRISVSELEVIEVLKAMPEQPAGLAEAVDFDNLSLQELEALGRHIVSLPPDEHVSQFWSSISRKVLEGLLLRPNAAAAPESRDFILWEVQADLFHASAKETEHHSPYLQSGAHKLRMLLKTGQDAGLYAKPEPAKGQGSAKPKDSLALAMAVSAAATQARMASSNTHLRKSASATGQQTVVRSCWRLCWV</sequence>
<dbReference type="PANTHER" id="PTHR45632">
    <property type="entry name" value="LD33804P"/>
    <property type="match status" value="1"/>
</dbReference>
<name>A0AAW1NP51_9CHLO</name>
<reference evidence="3 4" key="1">
    <citation type="journal article" date="2024" name="Nat. Commun.">
        <title>Phylogenomics reveals the evolutionary origins of lichenization in chlorophyte algae.</title>
        <authorList>
            <person name="Puginier C."/>
            <person name="Libourel C."/>
            <person name="Otte J."/>
            <person name="Skaloud P."/>
            <person name="Haon M."/>
            <person name="Grisel S."/>
            <person name="Petersen M."/>
            <person name="Berrin J.G."/>
            <person name="Delaux P.M."/>
            <person name="Dal Grande F."/>
            <person name="Keller J."/>
        </authorList>
    </citation>
    <scope>NUCLEOTIDE SEQUENCE [LARGE SCALE GENOMIC DNA]</scope>
    <source>
        <strain evidence="3 4">SAG 2036</strain>
    </source>
</reference>
<evidence type="ECO:0000259" key="2">
    <source>
        <dbReference type="Pfam" id="PF00651"/>
    </source>
</evidence>
<dbReference type="InterPro" id="IPR000210">
    <property type="entry name" value="BTB/POZ_dom"/>
</dbReference>
<accession>A0AAW1NP51</accession>
<proteinExistence type="predicted"/>
<evidence type="ECO:0000256" key="1">
    <source>
        <dbReference type="ARBA" id="ARBA00004906"/>
    </source>
</evidence>
<dbReference type="AlphaFoldDB" id="A0AAW1NP51"/>
<dbReference type="EMBL" id="JALJOQ010000171">
    <property type="protein sequence ID" value="KAK9791835.1"/>
    <property type="molecule type" value="Genomic_DNA"/>
</dbReference>